<accession>A0A3M6VEN0</accession>
<gene>
    <name evidence="3" type="ORF">DD237_004400</name>
    <name evidence="2" type="ORF">DD238_005249</name>
</gene>
<comment type="caution">
    <text evidence="2">The sequence shown here is derived from an EMBL/GenBank/DDBJ whole genome shotgun (WGS) entry which is preliminary data.</text>
</comment>
<proteinExistence type="predicted"/>
<evidence type="ECO:0000313" key="4">
    <source>
        <dbReference type="Proteomes" id="UP000282087"/>
    </source>
</evidence>
<evidence type="ECO:0000313" key="5">
    <source>
        <dbReference type="Proteomes" id="UP000286097"/>
    </source>
</evidence>
<sequence>MSESVGSTNESPITSTTKSFFLFSLTETCNKAKDCVTLTTKMNCRDKWVKKVFHRQKDGMKTAKPLEQKHKHNFFQRTIENLVHHHIKADNDKKSVWDEHSYKEELEMYIAESSADLCDDDNGPLDGSDDDTSEEEFDSMSICPRNAEIIDFASVITSIPLDKTEEFVVPPVEVPYKYRRQDSKGGVLVAGRYVLFTNWAFKRQMHHMGRLGSLPELGDVRLHSVKQVSIELYTEKLVEL</sequence>
<feature type="compositionally biased region" description="Acidic residues" evidence="1">
    <location>
        <begin position="117"/>
        <end position="136"/>
    </location>
</feature>
<protein>
    <submittedName>
        <fullName evidence="2">Uncharacterized protein</fullName>
    </submittedName>
</protein>
<keyword evidence="4" id="KW-1185">Reference proteome</keyword>
<dbReference type="Proteomes" id="UP000286097">
    <property type="component" value="Unassembled WGS sequence"/>
</dbReference>
<feature type="region of interest" description="Disordered" evidence="1">
    <location>
        <begin position="116"/>
        <end position="136"/>
    </location>
</feature>
<dbReference type="Proteomes" id="UP000282087">
    <property type="component" value="Unassembled WGS sequence"/>
</dbReference>
<dbReference type="EMBL" id="QKXF01000171">
    <property type="protein sequence ID" value="RQM15087.1"/>
    <property type="molecule type" value="Genomic_DNA"/>
</dbReference>
<evidence type="ECO:0000256" key="1">
    <source>
        <dbReference type="SAM" id="MobiDB-lite"/>
    </source>
</evidence>
<dbReference type="VEuPathDB" id="FungiDB:DD237_004400"/>
<evidence type="ECO:0000313" key="2">
    <source>
        <dbReference type="EMBL" id="RMX64837.1"/>
    </source>
</evidence>
<name>A0A3M6VEN0_9STRA</name>
<evidence type="ECO:0000313" key="3">
    <source>
        <dbReference type="EMBL" id="RQM15087.1"/>
    </source>
</evidence>
<dbReference type="EMBL" id="QLLG01000283">
    <property type="protein sequence ID" value="RMX64837.1"/>
    <property type="molecule type" value="Genomic_DNA"/>
</dbReference>
<reference evidence="4 5" key="1">
    <citation type="submission" date="2018-06" db="EMBL/GenBank/DDBJ databases">
        <title>Comparative genomics of downy mildews reveals potential adaptations to biotrophy.</title>
        <authorList>
            <person name="Fletcher K."/>
            <person name="Klosterman S.J."/>
            <person name="Derevnina L."/>
            <person name="Martin F."/>
            <person name="Koike S."/>
            <person name="Reyes Chin-Wo S."/>
            <person name="Mou B."/>
            <person name="Michelmore R."/>
        </authorList>
    </citation>
    <scope>NUCLEOTIDE SEQUENCE [LARGE SCALE GENOMIC DNA]</scope>
    <source>
        <strain evidence="3 5">R13</strain>
        <strain evidence="2 4">R14</strain>
    </source>
</reference>
<organism evidence="2 4">
    <name type="scientific">Peronospora effusa</name>
    <dbReference type="NCBI Taxonomy" id="542832"/>
    <lineage>
        <taxon>Eukaryota</taxon>
        <taxon>Sar</taxon>
        <taxon>Stramenopiles</taxon>
        <taxon>Oomycota</taxon>
        <taxon>Peronosporomycetes</taxon>
        <taxon>Peronosporales</taxon>
        <taxon>Peronosporaceae</taxon>
        <taxon>Peronospora</taxon>
    </lineage>
</organism>
<dbReference type="AlphaFoldDB" id="A0A3M6VEN0"/>